<feature type="transmembrane region" description="Helical" evidence="7">
    <location>
        <begin position="82"/>
        <end position="107"/>
    </location>
</feature>
<keyword evidence="4 10" id="KW-0067">ATP-binding</keyword>
<reference evidence="10 11" key="1">
    <citation type="submission" date="2024-06" db="EMBL/GenBank/DDBJ databases">
        <title>The Natural Products Discovery Center: Release of the First 8490 Sequenced Strains for Exploring Actinobacteria Biosynthetic Diversity.</title>
        <authorList>
            <person name="Kalkreuter E."/>
            <person name="Kautsar S.A."/>
            <person name="Yang D."/>
            <person name="Bader C.D."/>
            <person name="Teijaro C.N."/>
            <person name="Fluegel L."/>
            <person name="Davis C.M."/>
            <person name="Simpson J.R."/>
            <person name="Lauterbach L."/>
            <person name="Steele A.D."/>
            <person name="Gui C."/>
            <person name="Meng S."/>
            <person name="Li G."/>
            <person name="Viehrig K."/>
            <person name="Ye F."/>
            <person name="Su P."/>
            <person name="Kiefer A.F."/>
            <person name="Nichols A."/>
            <person name="Cepeda A.J."/>
            <person name="Yan W."/>
            <person name="Fan B."/>
            <person name="Jiang Y."/>
            <person name="Adhikari A."/>
            <person name="Zheng C.-J."/>
            <person name="Schuster L."/>
            <person name="Cowan T.M."/>
            <person name="Smanski M.J."/>
            <person name="Chevrette M.G."/>
            <person name="De Carvalho L.P.S."/>
            <person name="Shen B."/>
        </authorList>
    </citation>
    <scope>NUCLEOTIDE SEQUENCE [LARGE SCALE GENOMIC DNA]</scope>
    <source>
        <strain evidence="10 11">NPDC048946</strain>
    </source>
</reference>
<dbReference type="PANTHER" id="PTHR43394">
    <property type="entry name" value="ATP-DEPENDENT PERMEASE MDL1, MITOCHONDRIAL"/>
    <property type="match status" value="1"/>
</dbReference>
<keyword evidence="6 7" id="KW-0472">Membrane</keyword>
<dbReference type="PROSITE" id="PS50929">
    <property type="entry name" value="ABC_TM1F"/>
    <property type="match status" value="1"/>
</dbReference>
<name>A0ABV3DCC7_9ACTN</name>
<comment type="subcellular location">
    <subcellularLocation>
        <location evidence="1">Cell membrane</location>
        <topology evidence="1">Multi-pass membrane protein</topology>
    </subcellularLocation>
</comment>
<keyword evidence="2 7" id="KW-0812">Transmembrane</keyword>
<evidence type="ECO:0000256" key="1">
    <source>
        <dbReference type="ARBA" id="ARBA00004651"/>
    </source>
</evidence>
<organism evidence="10 11">
    <name type="scientific">Streptodolium elevatio</name>
    <dbReference type="NCBI Taxonomy" id="3157996"/>
    <lineage>
        <taxon>Bacteria</taxon>
        <taxon>Bacillati</taxon>
        <taxon>Actinomycetota</taxon>
        <taxon>Actinomycetes</taxon>
        <taxon>Kitasatosporales</taxon>
        <taxon>Streptomycetaceae</taxon>
        <taxon>Streptodolium</taxon>
    </lineage>
</organism>
<feature type="transmembrane region" description="Helical" evidence="7">
    <location>
        <begin position="39"/>
        <end position="62"/>
    </location>
</feature>
<comment type="caution">
    <text evidence="10">The sequence shown here is derived from an EMBL/GenBank/DDBJ whole genome shotgun (WGS) entry which is preliminary data.</text>
</comment>
<dbReference type="Gene3D" id="1.20.1560.10">
    <property type="entry name" value="ABC transporter type 1, transmembrane domain"/>
    <property type="match status" value="1"/>
</dbReference>
<gene>
    <name evidence="10" type="ORF">AB0C36_05070</name>
</gene>
<dbReference type="PROSITE" id="PS50893">
    <property type="entry name" value="ABC_TRANSPORTER_2"/>
    <property type="match status" value="1"/>
</dbReference>
<evidence type="ECO:0000256" key="4">
    <source>
        <dbReference type="ARBA" id="ARBA00022840"/>
    </source>
</evidence>
<protein>
    <submittedName>
        <fullName evidence="10">ABC transporter ATP-binding protein</fullName>
    </submittedName>
</protein>
<dbReference type="CDD" id="cd07346">
    <property type="entry name" value="ABC_6TM_exporters"/>
    <property type="match status" value="1"/>
</dbReference>
<dbReference type="GO" id="GO:0005524">
    <property type="term" value="F:ATP binding"/>
    <property type="evidence" value="ECO:0007669"/>
    <property type="project" value="UniProtKB-KW"/>
</dbReference>
<dbReference type="InterPro" id="IPR003439">
    <property type="entry name" value="ABC_transporter-like_ATP-bd"/>
</dbReference>
<evidence type="ECO:0000256" key="6">
    <source>
        <dbReference type="ARBA" id="ARBA00023136"/>
    </source>
</evidence>
<dbReference type="SUPFAM" id="SSF52540">
    <property type="entry name" value="P-loop containing nucleoside triphosphate hydrolases"/>
    <property type="match status" value="1"/>
</dbReference>
<feature type="domain" description="ABC transporter" evidence="8">
    <location>
        <begin position="354"/>
        <end position="589"/>
    </location>
</feature>
<evidence type="ECO:0000313" key="11">
    <source>
        <dbReference type="Proteomes" id="UP001551482"/>
    </source>
</evidence>
<keyword evidence="3" id="KW-0547">Nucleotide-binding</keyword>
<dbReference type="InterPro" id="IPR011527">
    <property type="entry name" value="ABC1_TM_dom"/>
</dbReference>
<dbReference type="SMART" id="SM00382">
    <property type="entry name" value="AAA"/>
    <property type="match status" value="1"/>
</dbReference>
<dbReference type="PANTHER" id="PTHR43394:SF1">
    <property type="entry name" value="ATP-BINDING CASSETTE SUB-FAMILY B MEMBER 10, MITOCHONDRIAL"/>
    <property type="match status" value="1"/>
</dbReference>
<evidence type="ECO:0000256" key="2">
    <source>
        <dbReference type="ARBA" id="ARBA00022692"/>
    </source>
</evidence>
<dbReference type="RefSeq" id="WP_358349456.1">
    <property type="nucleotide sequence ID" value="NZ_JBEZFP010000008.1"/>
</dbReference>
<evidence type="ECO:0000256" key="7">
    <source>
        <dbReference type="SAM" id="Phobius"/>
    </source>
</evidence>
<proteinExistence type="predicted"/>
<keyword evidence="11" id="KW-1185">Reference proteome</keyword>
<accession>A0ABV3DCC7</accession>
<sequence length="598" mass="61595">MSGPRQSGEQSDSERELLPTAAPARTRAVIGGLVRPHRVLAWSALVVMVAATVIELMTAPLLGHIVDLVADGKSADALTWPVVGLVLVAVAQGAAVAYGFSLVARLGETVLATLRERVVERALGLPLEQVEKAGSGDLTSRVTADVSLVAEAVRRALPVLVRSVLTIVLTLGALALLDWRFLLAALLAVPVQLHTARWYVGRAVPLYAAGRVAAGARQQQLLDSIGGAATVRAFRLGTEHRARAERRSAEAMDLTLRGVRLVLRFYCRLHIAEFVGLTAVLGAGFLLVRDGSASIGTATAAALYFHALFGPMNNALVLLDDAQSAMAGLSRLVGVADQPAPDEGHRAEASGASVEVRGLRHAYGAGGPEVLAGVDLVLAPGEHVAVVGASGAGKTTLAKLIAGVHVPSGGTVSVGGAALADLGPELTRRTVALVTQEVHVFSGPLADDLRLARPEAADGELRAALERVGALSWAEALPDGLDTVVGTGGHALTGAQAQQLALARLVLADPPVAILDEATAEAGSSGARALEAAASRALEGRTALVVAHRLTQAASADRIVVLDAGRVVEVGTHDELRAADGQYAALWQAWSGTRKATG</sequence>
<evidence type="ECO:0000259" key="8">
    <source>
        <dbReference type="PROSITE" id="PS50893"/>
    </source>
</evidence>
<dbReference type="InterPro" id="IPR003593">
    <property type="entry name" value="AAA+_ATPase"/>
</dbReference>
<dbReference type="Proteomes" id="UP001551482">
    <property type="component" value="Unassembled WGS sequence"/>
</dbReference>
<dbReference type="InterPro" id="IPR039421">
    <property type="entry name" value="Type_1_exporter"/>
</dbReference>
<feature type="domain" description="ABC transmembrane type-1" evidence="9">
    <location>
        <begin position="44"/>
        <end position="324"/>
    </location>
</feature>
<dbReference type="SUPFAM" id="SSF90123">
    <property type="entry name" value="ABC transporter transmembrane region"/>
    <property type="match status" value="1"/>
</dbReference>
<evidence type="ECO:0000259" key="9">
    <source>
        <dbReference type="PROSITE" id="PS50929"/>
    </source>
</evidence>
<dbReference type="InterPro" id="IPR036640">
    <property type="entry name" value="ABC1_TM_sf"/>
</dbReference>
<dbReference type="EMBL" id="JBEZFP010000008">
    <property type="protein sequence ID" value="MEU8132862.1"/>
    <property type="molecule type" value="Genomic_DNA"/>
</dbReference>
<dbReference type="Pfam" id="PF00005">
    <property type="entry name" value="ABC_tran"/>
    <property type="match status" value="1"/>
</dbReference>
<dbReference type="Pfam" id="PF00664">
    <property type="entry name" value="ABC_membrane"/>
    <property type="match status" value="1"/>
</dbReference>
<dbReference type="InterPro" id="IPR027417">
    <property type="entry name" value="P-loop_NTPase"/>
</dbReference>
<feature type="transmembrane region" description="Helical" evidence="7">
    <location>
        <begin position="164"/>
        <end position="189"/>
    </location>
</feature>
<keyword evidence="5 7" id="KW-1133">Transmembrane helix</keyword>
<evidence type="ECO:0000256" key="5">
    <source>
        <dbReference type="ARBA" id="ARBA00022989"/>
    </source>
</evidence>
<evidence type="ECO:0000256" key="3">
    <source>
        <dbReference type="ARBA" id="ARBA00022741"/>
    </source>
</evidence>
<dbReference type="Gene3D" id="3.40.50.300">
    <property type="entry name" value="P-loop containing nucleotide triphosphate hydrolases"/>
    <property type="match status" value="1"/>
</dbReference>
<evidence type="ECO:0000313" key="10">
    <source>
        <dbReference type="EMBL" id="MEU8132862.1"/>
    </source>
</evidence>